<name>A0ABW8IP61_9GAMM</name>
<comment type="function">
    <text evidence="10">Component of the sulfite reductase complex that catalyzes the 6-electron reduction of sulfite to sulfide. This is one of several activities required for the biosynthesis of L-cysteine from sulfate. The flavoprotein component catalyzes the electron flow from NADPH -&gt; FAD -&gt; FMN to the hemoprotein component.</text>
</comment>
<dbReference type="PANTHER" id="PTHR19384:SF128">
    <property type="entry name" value="NADPH OXIDOREDUCTASE A"/>
    <property type="match status" value="1"/>
</dbReference>
<dbReference type="PIRSF" id="PIRSF000207">
    <property type="entry name" value="SiR-FP_CysJ"/>
    <property type="match status" value="1"/>
</dbReference>
<dbReference type="Gene3D" id="3.40.50.80">
    <property type="entry name" value="Nucleotide-binding domain of ferredoxin-NADP reductase (FNR) module"/>
    <property type="match status" value="1"/>
</dbReference>
<dbReference type="InterPro" id="IPR003097">
    <property type="entry name" value="CysJ-like_FAD-binding"/>
</dbReference>
<evidence type="ECO:0000256" key="7">
    <source>
        <dbReference type="ARBA" id="ARBA00022982"/>
    </source>
</evidence>
<feature type="domain" description="FAD-binding FR-type" evidence="12">
    <location>
        <begin position="231"/>
        <end position="446"/>
    </location>
</feature>
<sequence length="614" mass="68139">MTAATLSPLPEDKQPLVARLIDGLEAPALLWLSGYLAGVARQLPGKSAAVEASPSVDAQARLTVLYGSQTGNAKRLAEDLGRRASAAGLAVRVVRADTYATRELKQERLLYVVVSTQGDAEPPDDSRAFVEFLSSARAPKLETLRYAVLGLGDSSYPNFCTIGRQLDERFTALGAQRLFPAGEADVDLETVAQPWLEQALQQAREQLKTSAPLAKVTTLRTARSTPVWHREQPFQAPLLLNQRITGRDSDRDVRHLEISLEGSGLRYAPGDALGVWPTQSPALVDAVLAASRLDGNATVRVGEEEHALRTWLAEHRELTQLTRPFFTAHAERSGDAQLRDLLSPAARESLAELFSRWQVLDLLRRHPADWTAETLIGALRPLAPRLYSIASAQSVVGDEVHLTVSHVDYAFDGEPRWGAASRYLAQRAEGENVPVFIEANERFHLPSDDRDIIMIGAGTGVAPYRAFVQERAERGASGRNWLVFGNPHFYADFLYQVEWQQALKQGQLHRIDLAFSRDPAPFESPHTDVRGFARESHTKKIYVQHRLLEQGRRLYDWLENGAHLYVCGDANRMAKDVHKALAAIVAEHGARSPEDAEAWLNQLIQQGRYARDVY</sequence>
<comment type="catalytic activity">
    <reaction evidence="10">
        <text>hydrogen sulfide + 3 NADP(+) + 3 H2O = sulfite + 3 NADPH + 4 H(+)</text>
        <dbReference type="Rhea" id="RHEA:13801"/>
        <dbReference type="ChEBI" id="CHEBI:15377"/>
        <dbReference type="ChEBI" id="CHEBI:15378"/>
        <dbReference type="ChEBI" id="CHEBI:17359"/>
        <dbReference type="ChEBI" id="CHEBI:29919"/>
        <dbReference type="ChEBI" id="CHEBI:57783"/>
        <dbReference type="ChEBI" id="CHEBI:58349"/>
        <dbReference type="EC" id="1.8.1.2"/>
    </reaction>
</comment>
<feature type="domain" description="Flavodoxin-like" evidence="11">
    <location>
        <begin position="62"/>
        <end position="200"/>
    </location>
</feature>
<evidence type="ECO:0000313" key="14">
    <source>
        <dbReference type="Proteomes" id="UP001620409"/>
    </source>
</evidence>
<reference evidence="13 14" key="1">
    <citation type="submission" date="2020-10" db="EMBL/GenBank/DDBJ databases">
        <title>Phylogeny of dyella-like bacteria.</title>
        <authorList>
            <person name="Fu J."/>
        </authorList>
    </citation>
    <scope>NUCLEOTIDE SEQUENCE [LARGE SCALE GENOMIC DNA]</scope>
    <source>
        <strain evidence="13 14">DHG40</strain>
    </source>
</reference>
<evidence type="ECO:0000313" key="13">
    <source>
        <dbReference type="EMBL" id="MFK2856923.1"/>
    </source>
</evidence>
<organism evidence="13 14">
    <name type="scientific">Dyella humi</name>
    <dbReference type="NCBI Taxonomy" id="1770547"/>
    <lineage>
        <taxon>Bacteria</taxon>
        <taxon>Pseudomonadati</taxon>
        <taxon>Pseudomonadota</taxon>
        <taxon>Gammaproteobacteria</taxon>
        <taxon>Lysobacterales</taxon>
        <taxon>Rhodanobacteraceae</taxon>
        <taxon>Dyella</taxon>
    </lineage>
</organism>
<dbReference type="InterPro" id="IPR017938">
    <property type="entry name" value="Riboflavin_synthase-like_b-brl"/>
</dbReference>
<dbReference type="EMBL" id="JADIKI010000023">
    <property type="protein sequence ID" value="MFK2856923.1"/>
    <property type="molecule type" value="Genomic_DNA"/>
</dbReference>
<dbReference type="NCBIfam" id="TIGR01931">
    <property type="entry name" value="cysJ"/>
    <property type="match status" value="1"/>
</dbReference>
<dbReference type="InterPro" id="IPR039261">
    <property type="entry name" value="FNR_nucleotide-bd"/>
</dbReference>
<dbReference type="SUPFAM" id="SSF63380">
    <property type="entry name" value="Riboflavin synthase domain-like"/>
    <property type="match status" value="1"/>
</dbReference>
<keyword evidence="4 10" id="KW-0288">FMN</keyword>
<dbReference type="GO" id="GO:0004783">
    <property type="term" value="F:sulfite reductase (NADPH) activity"/>
    <property type="evidence" value="ECO:0007669"/>
    <property type="project" value="UniProtKB-EC"/>
</dbReference>
<dbReference type="InterPro" id="IPR001094">
    <property type="entry name" value="Flavdoxin-like"/>
</dbReference>
<dbReference type="InterPro" id="IPR029039">
    <property type="entry name" value="Flavoprotein-like_sf"/>
</dbReference>
<dbReference type="PRINTS" id="PR00371">
    <property type="entry name" value="FPNCR"/>
</dbReference>
<evidence type="ECO:0000256" key="3">
    <source>
        <dbReference type="ARBA" id="ARBA00022630"/>
    </source>
</evidence>
<protein>
    <recommendedName>
        <fullName evidence="10">Sulfite reductase [NADPH] flavoprotein alpha-component</fullName>
        <shortName evidence="10">SiR-FP</shortName>
        <ecNumber evidence="10">1.8.1.2</ecNumber>
    </recommendedName>
</protein>
<keyword evidence="3 10" id="KW-0285">Flavoprotein</keyword>
<keyword evidence="5 10" id="KW-0274">FAD</keyword>
<evidence type="ECO:0000256" key="2">
    <source>
        <dbReference type="ARBA" id="ARBA00022605"/>
    </source>
</evidence>
<evidence type="ECO:0000256" key="1">
    <source>
        <dbReference type="ARBA" id="ARBA00022448"/>
    </source>
</evidence>
<keyword evidence="8 10" id="KW-0560">Oxidoreductase</keyword>
<evidence type="ECO:0000256" key="5">
    <source>
        <dbReference type="ARBA" id="ARBA00022827"/>
    </source>
</evidence>
<dbReference type="EC" id="1.8.1.2" evidence="10"/>
<dbReference type="Gene3D" id="2.40.30.10">
    <property type="entry name" value="Translation factors"/>
    <property type="match status" value="1"/>
</dbReference>
<dbReference type="PROSITE" id="PS50902">
    <property type="entry name" value="FLAVODOXIN_LIKE"/>
    <property type="match status" value="1"/>
</dbReference>
<evidence type="ECO:0000259" key="11">
    <source>
        <dbReference type="PROSITE" id="PS50902"/>
    </source>
</evidence>
<gene>
    <name evidence="13" type="ORF">ISP18_20115</name>
</gene>
<dbReference type="InterPro" id="IPR001709">
    <property type="entry name" value="Flavoprot_Pyr_Nucl_cyt_Rdtase"/>
</dbReference>
<comment type="subunit">
    <text evidence="10">Alpha(8)-beta(8). The alpha component is a flavoprotein, the beta component is a hemoprotein.</text>
</comment>
<keyword evidence="14" id="KW-1185">Reference proteome</keyword>
<dbReference type="Pfam" id="PF00258">
    <property type="entry name" value="Flavodoxin_1"/>
    <property type="match status" value="1"/>
</dbReference>
<accession>A0ABW8IP61</accession>
<dbReference type="SUPFAM" id="SSF52218">
    <property type="entry name" value="Flavoproteins"/>
    <property type="match status" value="1"/>
</dbReference>
<dbReference type="InterPro" id="IPR017927">
    <property type="entry name" value="FAD-bd_FR_type"/>
</dbReference>
<dbReference type="InterPro" id="IPR023173">
    <property type="entry name" value="NADPH_Cyt_P450_Rdtase_alpha"/>
</dbReference>
<dbReference type="InterPro" id="IPR001433">
    <property type="entry name" value="OxRdtase_FAD/NAD-bd"/>
</dbReference>
<evidence type="ECO:0000256" key="6">
    <source>
        <dbReference type="ARBA" id="ARBA00022857"/>
    </source>
</evidence>
<keyword evidence="1 10" id="KW-0813">Transport</keyword>
<dbReference type="CDD" id="cd06199">
    <property type="entry name" value="SiR"/>
    <property type="match status" value="1"/>
</dbReference>
<dbReference type="PRINTS" id="PR00369">
    <property type="entry name" value="FLAVODOXIN"/>
</dbReference>
<dbReference type="Proteomes" id="UP001620409">
    <property type="component" value="Unassembled WGS sequence"/>
</dbReference>
<dbReference type="Pfam" id="PF00175">
    <property type="entry name" value="NAD_binding_1"/>
    <property type="match status" value="1"/>
</dbReference>
<dbReference type="RefSeq" id="WP_380011740.1">
    <property type="nucleotide sequence ID" value="NZ_JADIKI010000023.1"/>
</dbReference>
<keyword evidence="7 10" id="KW-0249">Electron transport</keyword>
<comment type="caution">
    <text evidence="13">The sequence shown here is derived from an EMBL/GenBank/DDBJ whole genome shotgun (WGS) entry which is preliminary data.</text>
</comment>
<comment type="cofactor">
    <cofactor evidence="10">
        <name>FMN</name>
        <dbReference type="ChEBI" id="CHEBI:58210"/>
    </cofactor>
    <text evidence="10">Binds 1 FMN per subunit.</text>
</comment>
<comment type="cofactor">
    <cofactor evidence="10">
        <name>FAD</name>
        <dbReference type="ChEBI" id="CHEBI:57692"/>
    </cofactor>
    <text evidence="10">Binds 1 FAD per subunit.</text>
</comment>
<dbReference type="Pfam" id="PF00667">
    <property type="entry name" value="FAD_binding_1"/>
    <property type="match status" value="1"/>
</dbReference>
<evidence type="ECO:0000256" key="4">
    <source>
        <dbReference type="ARBA" id="ARBA00022643"/>
    </source>
</evidence>
<evidence type="ECO:0000256" key="9">
    <source>
        <dbReference type="ARBA" id="ARBA00023192"/>
    </source>
</evidence>
<evidence type="ECO:0000256" key="10">
    <source>
        <dbReference type="PIRNR" id="PIRNR000207"/>
    </source>
</evidence>
<evidence type="ECO:0000259" key="12">
    <source>
        <dbReference type="PROSITE" id="PS51384"/>
    </source>
</evidence>
<dbReference type="Gene3D" id="1.20.990.10">
    <property type="entry name" value="NADPH-cytochrome p450 Reductase, Chain A, domain 3"/>
    <property type="match status" value="1"/>
</dbReference>
<proteinExistence type="predicted"/>
<keyword evidence="9 10" id="KW-0198">Cysteine biosynthesis</keyword>
<dbReference type="SUPFAM" id="SSF52343">
    <property type="entry name" value="Ferredoxin reductase-like, C-terminal NADP-linked domain"/>
    <property type="match status" value="1"/>
</dbReference>
<dbReference type="PROSITE" id="PS51384">
    <property type="entry name" value="FAD_FR"/>
    <property type="match status" value="1"/>
</dbReference>
<dbReference type="Gene3D" id="3.40.50.360">
    <property type="match status" value="1"/>
</dbReference>
<evidence type="ECO:0000256" key="8">
    <source>
        <dbReference type="ARBA" id="ARBA00023002"/>
    </source>
</evidence>
<comment type="pathway">
    <text evidence="10">Sulfur metabolism; hydrogen sulfide biosynthesis; hydrogen sulfide from sulfite (NADPH route): step 1/1.</text>
</comment>
<dbReference type="InterPro" id="IPR010199">
    <property type="entry name" value="CysJ"/>
</dbReference>
<keyword evidence="2 10" id="KW-0028">Amino-acid biosynthesis</keyword>
<dbReference type="PANTHER" id="PTHR19384">
    <property type="entry name" value="NITRIC OXIDE SYNTHASE-RELATED"/>
    <property type="match status" value="1"/>
</dbReference>
<keyword evidence="6 10" id="KW-0521">NADP</keyword>
<dbReference type="InterPro" id="IPR008254">
    <property type="entry name" value="Flavodoxin/NO_synth"/>
</dbReference>